<dbReference type="Pfam" id="PF12738">
    <property type="entry name" value="PTCB-BRCT"/>
    <property type="match status" value="1"/>
</dbReference>
<dbReference type="AlphaFoldDB" id="A0AA39XPP4"/>
<reference evidence="4" key="1">
    <citation type="submission" date="2023-06" db="EMBL/GenBank/DDBJ databases">
        <title>Genome-scale phylogeny and comparative genomics of the fungal order Sordariales.</title>
        <authorList>
            <consortium name="Lawrence Berkeley National Laboratory"/>
            <person name="Hensen N."/>
            <person name="Bonometti L."/>
            <person name="Westerberg I."/>
            <person name="Brannstrom I.O."/>
            <person name="Guillou S."/>
            <person name="Cros-Aarteil S."/>
            <person name="Calhoun S."/>
            <person name="Haridas S."/>
            <person name="Kuo A."/>
            <person name="Mondo S."/>
            <person name="Pangilinan J."/>
            <person name="Riley R."/>
            <person name="LaButti K."/>
            <person name="Andreopoulos B."/>
            <person name="Lipzen A."/>
            <person name="Chen C."/>
            <person name="Yanf M."/>
            <person name="Daum C."/>
            <person name="Ng V."/>
            <person name="Clum A."/>
            <person name="Steindorff A."/>
            <person name="Ohm R."/>
            <person name="Martin F."/>
            <person name="Silar P."/>
            <person name="Natvig D."/>
            <person name="Lalanne C."/>
            <person name="Gautier V."/>
            <person name="Ament-velasquez S.L."/>
            <person name="Kruys A."/>
            <person name="Hutchinson M.I."/>
            <person name="Powell A.J."/>
            <person name="Barry K."/>
            <person name="Miller A.N."/>
            <person name="Grigoriev I.V."/>
            <person name="Debuchy R."/>
            <person name="Gladieux P."/>
            <person name="Thoren M.H."/>
            <person name="Johannesson H."/>
        </authorList>
    </citation>
    <scope>NUCLEOTIDE SEQUENCE</scope>
    <source>
        <strain evidence="4">SMH3391-2</strain>
    </source>
</reference>
<feature type="compositionally biased region" description="Polar residues" evidence="2">
    <location>
        <begin position="656"/>
        <end position="674"/>
    </location>
</feature>
<evidence type="ECO:0000259" key="3">
    <source>
        <dbReference type="PROSITE" id="PS50172"/>
    </source>
</evidence>
<dbReference type="GO" id="GO:0007095">
    <property type="term" value="P:mitotic G2 DNA damage checkpoint signaling"/>
    <property type="evidence" value="ECO:0007669"/>
    <property type="project" value="TreeGrafter"/>
</dbReference>
<dbReference type="InterPro" id="IPR059215">
    <property type="entry name" value="BRCT2_TopBP1-like"/>
</dbReference>
<dbReference type="SUPFAM" id="SSF52113">
    <property type="entry name" value="BRCT domain"/>
    <property type="match status" value="4"/>
</dbReference>
<feature type="compositionally biased region" description="Low complexity" evidence="2">
    <location>
        <begin position="775"/>
        <end position="798"/>
    </location>
</feature>
<feature type="region of interest" description="Disordered" evidence="2">
    <location>
        <begin position="772"/>
        <end position="817"/>
    </location>
</feature>
<feature type="compositionally biased region" description="Polar residues" evidence="2">
    <location>
        <begin position="318"/>
        <end position="332"/>
    </location>
</feature>
<dbReference type="CDD" id="cd18433">
    <property type="entry name" value="BRCT_Rad4_rpt3"/>
    <property type="match status" value="1"/>
</dbReference>
<feature type="compositionally biased region" description="Basic and acidic residues" evidence="2">
    <location>
        <begin position="591"/>
        <end position="608"/>
    </location>
</feature>
<sequence>MATLPKSLNGDSEDENALFDAAHPFKGIVVCCTSIPPELRSDIAAKTHELGGIHKYDLTPDCTHLIVGEYDTPKYRHVAKERPDVKPMAAGWIEAVRDLWVADRDIDFAALEAQWQLRTFETSGGDDNSLDDRPRLLCCLTGFEDPDERQHIVSTIEANGGNYTGDLTRRVTHLIVYKPEGRKYQAAKNWGIHTVAVEWVHHSVERGMILDEKCYDPILPPDERGVGAWNVRRVTLGKRLRETAAAAHNEGRRKLRKTASMKLNSQRDHLWGDILGKPQTADPTVPVIAESFGARPTDSNNTQQQQLQQLQQLQQQQSGAGNNSADTQGTRLSSFGAPDDSVIFASCCFYAHGFPKKKNEVLLNAVASLGGLVYRSLDEVASTSGAQLAHRFLIVPQDSRREAHPLLPNNVNIITEFYIERCMFKKFFFDPSEHVIGRPFPSFPIPGFESLSVSTAGFTDIDLNQVNKAILQLGAKYEERFTAEISLLICPSLSAVRKQKLDLALAWKVPIVSAGWLWDCISTGCNVPIREFLFPELKQKISSAPGKEKEKAKAKPLLVDKDLLSKPAPTGKPNRARGHYRLDASMFDSPSTEKDNDKASKPAKETDVGQHPPQLEEQESHATSHFETAPTHQLHTSSSNSQTSSLGKNNSKGNSAPLSEASSNALNKTFRSSTPKPHKPPQSQQPQPANNTNKPPRKPISRIASEVADSEATDGEICTPSDADEGSETSPPEEAARKAKESEEAKRKKCAAQEKEAERLALETRLASLLDVSRTTTTTTTTTADGADATASAPAAAAGGAGTDGEHEDGKADKRRRRKREILGRAISNVSAASNGSADSASAVAAAAAAPSGGRRTMTKTASVAAALQPPPPGTQLEYQDPEAKRYKVQLMNKMLGMNGSGGGGGMMGGRMMVVEKEVEKLTLEGLGGYKSAVQKQQLGGYAGGEEKGEGRGGLHGGGEVGRW</sequence>
<feature type="domain" description="BRCT" evidence="3">
    <location>
        <begin position="448"/>
        <end position="534"/>
    </location>
</feature>
<feature type="region of interest" description="Disordered" evidence="2">
    <location>
        <begin position="292"/>
        <end position="332"/>
    </location>
</feature>
<feature type="compositionally biased region" description="Basic and acidic residues" evidence="2">
    <location>
        <begin position="734"/>
        <end position="754"/>
    </location>
</feature>
<feature type="compositionally biased region" description="Low complexity" evidence="2">
    <location>
        <begin position="632"/>
        <end position="655"/>
    </location>
</feature>
<dbReference type="CDD" id="cd17731">
    <property type="entry name" value="BRCT_TopBP1_rpt2_like"/>
    <property type="match status" value="1"/>
</dbReference>
<dbReference type="GO" id="GO:0033314">
    <property type="term" value="P:mitotic DNA replication checkpoint signaling"/>
    <property type="evidence" value="ECO:0007669"/>
    <property type="project" value="TreeGrafter"/>
</dbReference>
<feature type="region of interest" description="Disordered" evidence="2">
    <location>
        <begin position="543"/>
        <end position="754"/>
    </location>
</feature>
<feature type="compositionally biased region" description="Low complexity" evidence="2">
    <location>
        <begin position="303"/>
        <end position="317"/>
    </location>
</feature>
<feature type="domain" description="BRCT" evidence="3">
    <location>
        <begin position="140"/>
        <end position="217"/>
    </location>
</feature>
<feature type="compositionally biased region" description="Basic and acidic residues" evidence="2">
    <location>
        <begin position="546"/>
        <end position="564"/>
    </location>
</feature>
<gene>
    <name evidence="4" type="ORF">B0T17DRAFT_568158</name>
</gene>
<name>A0AA39XPP4_9PEZI</name>
<feature type="compositionally biased region" description="Gly residues" evidence="2">
    <location>
        <begin position="954"/>
        <end position="964"/>
    </location>
</feature>
<dbReference type="Pfam" id="PF00533">
    <property type="entry name" value="BRCT"/>
    <property type="match status" value="2"/>
</dbReference>
<dbReference type="PANTHER" id="PTHR13561">
    <property type="entry name" value="DNA REPLICATION REGULATOR DPB11-RELATED"/>
    <property type="match status" value="1"/>
</dbReference>
<evidence type="ECO:0000313" key="5">
    <source>
        <dbReference type="Proteomes" id="UP001174934"/>
    </source>
</evidence>
<proteinExistence type="predicted"/>
<evidence type="ECO:0000256" key="1">
    <source>
        <dbReference type="ARBA" id="ARBA00022737"/>
    </source>
</evidence>
<dbReference type="InterPro" id="IPR001357">
    <property type="entry name" value="BRCT_dom"/>
</dbReference>
<organism evidence="4 5">
    <name type="scientific">Bombardia bombarda</name>
    <dbReference type="NCBI Taxonomy" id="252184"/>
    <lineage>
        <taxon>Eukaryota</taxon>
        <taxon>Fungi</taxon>
        <taxon>Dikarya</taxon>
        <taxon>Ascomycota</taxon>
        <taxon>Pezizomycotina</taxon>
        <taxon>Sordariomycetes</taxon>
        <taxon>Sordariomycetidae</taxon>
        <taxon>Sordariales</taxon>
        <taxon>Lasiosphaeriaceae</taxon>
        <taxon>Bombardia</taxon>
    </lineage>
</organism>
<dbReference type="GO" id="GO:0006270">
    <property type="term" value="P:DNA replication initiation"/>
    <property type="evidence" value="ECO:0007669"/>
    <property type="project" value="TreeGrafter"/>
</dbReference>
<dbReference type="Proteomes" id="UP001174934">
    <property type="component" value="Unassembled WGS sequence"/>
</dbReference>
<keyword evidence="1" id="KW-0677">Repeat</keyword>
<evidence type="ECO:0000313" key="4">
    <source>
        <dbReference type="EMBL" id="KAK0637436.1"/>
    </source>
</evidence>
<dbReference type="InterPro" id="IPR036420">
    <property type="entry name" value="BRCT_dom_sf"/>
</dbReference>
<dbReference type="SMART" id="SM00292">
    <property type="entry name" value="BRCT"/>
    <property type="match status" value="3"/>
</dbReference>
<protein>
    <recommendedName>
        <fullName evidence="3">BRCT domain-containing protein</fullName>
    </recommendedName>
</protein>
<accession>A0AA39XPP4</accession>
<dbReference type="Gene3D" id="3.40.50.10190">
    <property type="entry name" value="BRCT domain"/>
    <property type="match status" value="4"/>
</dbReference>
<feature type="region of interest" description="Disordered" evidence="2">
    <location>
        <begin position="941"/>
        <end position="964"/>
    </location>
</feature>
<feature type="domain" description="BRCT" evidence="3">
    <location>
        <begin position="20"/>
        <end position="93"/>
    </location>
</feature>
<dbReference type="EMBL" id="JAULSR010000001">
    <property type="protein sequence ID" value="KAK0637436.1"/>
    <property type="molecule type" value="Genomic_DNA"/>
</dbReference>
<evidence type="ECO:0000256" key="2">
    <source>
        <dbReference type="SAM" id="MobiDB-lite"/>
    </source>
</evidence>
<keyword evidence="5" id="KW-1185">Reference proteome</keyword>
<comment type="caution">
    <text evidence="4">The sequence shown here is derived from an EMBL/GenBank/DDBJ whole genome shotgun (WGS) entry which is preliminary data.</text>
</comment>
<dbReference type="PANTHER" id="PTHR13561:SF20">
    <property type="entry name" value="DNA TOPOISOMERASE 2-BINDING PROTEIN 1"/>
    <property type="match status" value="1"/>
</dbReference>
<dbReference type="PROSITE" id="PS50172">
    <property type="entry name" value="BRCT"/>
    <property type="match status" value="3"/>
</dbReference>